<gene>
    <name evidence="14" type="ORF">DBW69_04810</name>
</gene>
<evidence type="ECO:0000256" key="7">
    <source>
        <dbReference type="ARBA" id="ARBA00023122"/>
    </source>
</evidence>
<dbReference type="InterPro" id="IPR000644">
    <property type="entry name" value="CBS_dom"/>
</dbReference>
<keyword evidence="8 10" id="KW-0472">Membrane</keyword>
<evidence type="ECO:0000256" key="9">
    <source>
        <dbReference type="PROSITE-ProRule" id="PRU00703"/>
    </source>
</evidence>
<keyword evidence="5" id="KW-0677">Repeat</keyword>
<feature type="transmembrane region" description="Helical" evidence="11">
    <location>
        <begin position="61"/>
        <end position="85"/>
    </location>
</feature>
<evidence type="ECO:0000256" key="3">
    <source>
        <dbReference type="ARBA" id="ARBA00022475"/>
    </source>
</evidence>
<reference evidence="14 15" key="1">
    <citation type="journal article" date="2018" name="Microbiome">
        <title>Fine metagenomic profile of the Mediterranean stratified and mixed water columns revealed by assembly and recruitment.</title>
        <authorList>
            <person name="Haro-Moreno J.M."/>
            <person name="Lopez-Perez M."/>
            <person name="De La Torre J.R."/>
            <person name="Picazo A."/>
            <person name="Camacho A."/>
            <person name="Rodriguez-Valera F."/>
        </authorList>
    </citation>
    <scope>NUCLEOTIDE SEQUENCE [LARGE SCALE GENOMIC DNA]</scope>
    <source>
        <strain evidence="14">MED-G55</strain>
    </source>
</reference>
<evidence type="ECO:0000256" key="2">
    <source>
        <dbReference type="ARBA" id="ARBA00006446"/>
    </source>
</evidence>
<keyword evidence="4 10" id="KW-0812">Transmembrane</keyword>
<dbReference type="PROSITE" id="PS51371">
    <property type="entry name" value="CBS"/>
    <property type="match status" value="2"/>
</dbReference>
<dbReference type="SUPFAM" id="SSF54631">
    <property type="entry name" value="CBS-domain pair"/>
    <property type="match status" value="1"/>
</dbReference>
<dbReference type="InterPro" id="IPR016169">
    <property type="entry name" value="FAD-bd_PCMH_sub2"/>
</dbReference>
<proteinExistence type="inferred from homology"/>
<dbReference type="FunFam" id="3.10.580.10:FF:000002">
    <property type="entry name" value="Magnesium/cobalt efflux protein CorC"/>
    <property type="match status" value="1"/>
</dbReference>
<dbReference type="InterPro" id="IPR044751">
    <property type="entry name" value="Ion_transp-like_CBS"/>
</dbReference>
<feature type="transmembrane region" description="Helical" evidence="11">
    <location>
        <begin position="92"/>
        <end position="110"/>
    </location>
</feature>
<comment type="subcellular location">
    <subcellularLocation>
        <location evidence="1">Cell membrane</location>
        <topology evidence="1">Multi-pass membrane protein</topology>
    </subcellularLocation>
</comment>
<dbReference type="PANTHER" id="PTHR22777">
    <property type="entry name" value="HEMOLYSIN-RELATED"/>
    <property type="match status" value="1"/>
</dbReference>
<sequence length="427" mass="47259">MISSFLILGLVILVLILLSGFFSGSETALTATSRARMYQLAKENDKRAKWVNSLLAQHERLLSAILLGNNLVNIMASALATSLFLKLFGDTGVLYATLVMTCIVVIFAEVLPKTYAILNPDNTSLRVAGVMRFVVWIFAPFTLGLNFIARGIMRLLGFNADDAGNILPAHEEIRGAIDMHHSTDAVTKGDRDMLGGILDLKDLTLEDVMVHRKGMMMINISLKTEEIVRQVLDSPHTRIPFWENEIENIIGILHAKDLLRALASSPDGASGVEIRSLISPPWFVPETTSLAEQLNAFRARKAHFALVVDEYGGLMGLVTLEDILEEIVGQIDDEHDNKEKILIPAADGSLLIDGGMTVRDLNRETGWDLPENEAITIAGLVIHEARAIPKPGQVFVFYGFRMRIISRHRNQITQLEIKPDKTLSDET</sequence>
<dbReference type="PROSITE" id="PS51846">
    <property type="entry name" value="CNNM"/>
    <property type="match status" value="1"/>
</dbReference>
<dbReference type="InterPro" id="IPR036318">
    <property type="entry name" value="FAD-bd_PCMH-like_sf"/>
</dbReference>
<dbReference type="SMART" id="SM01091">
    <property type="entry name" value="CorC_HlyC"/>
    <property type="match status" value="1"/>
</dbReference>
<dbReference type="Proteomes" id="UP000252132">
    <property type="component" value="Unassembled WGS sequence"/>
</dbReference>
<protein>
    <submittedName>
        <fullName evidence="14">HlyC/CorC family transporter</fullName>
    </submittedName>
</protein>
<feature type="domain" description="CBS" evidence="12">
    <location>
        <begin position="277"/>
        <end position="334"/>
    </location>
</feature>
<evidence type="ECO:0000259" key="13">
    <source>
        <dbReference type="PROSITE" id="PS51846"/>
    </source>
</evidence>
<evidence type="ECO:0000256" key="8">
    <source>
        <dbReference type="ARBA" id="ARBA00023136"/>
    </source>
</evidence>
<dbReference type="SUPFAM" id="SSF56176">
    <property type="entry name" value="FAD-binding/transporter-associated domain-like"/>
    <property type="match status" value="1"/>
</dbReference>
<dbReference type="SMART" id="SM00116">
    <property type="entry name" value="CBS"/>
    <property type="match status" value="2"/>
</dbReference>
<evidence type="ECO:0000256" key="5">
    <source>
        <dbReference type="ARBA" id="ARBA00022737"/>
    </source>
</evidence>
<comment type="similarity">
    <text evidence="2">Belongs to the UPF0053 family. Hemolysin C subfamily.</text>
</comment>
<evidence type="ECO:0000256" key="6">
    <source>
        <dbReference type="ARBA" id="ARBA00022989"/>
    </source>
</evidence>
<dbReference type="InterPro" id="IPR002550">
    <property type="entry name" value="CNNM"/>
</dbReference>
<name>A0A368DYD2_9PROT</name>
<feature type="domain" description="CBS" evidence="12">
    <location>
        <begin position="209"/>
        <end position="270"/>
    </location>
</feature>
<evidence type="ECO:0000256" key="10">
    <source>
        <dbReference type="PROSITE-ProRule" id="PRU01193"/>
    </source>
</evidence>
<accession>A0A368DYD2</accession>
<dbReference type="EMBL" id="QOQF01000016">
    <property type="protein sequence ID" value="RCL76839.1"/>
    <property type="molecule type" value="Genomic_DNA"/>
</dbReference>
<organism evidence="14 15">
    <name type="scientific">PS1 clade bacterium</name>
    <dbReference type="NCBI Taxonomy" id="2175152"/>
    <lineage>
        <taxon>Bacteria</taxon>
        <taxon>Pseudomonadati</taxon>
        <taxon>Pseudomonadota</taxon>
        <taxon>Alphaproteobacteria</taxon>
        <taxon>PS1 clade</taxon>
    </lineage>
</organism>
<evidence type="ECO:0000256" key="4">
    <source>
        <dbReference type="ARBA" id="ARBA00022692"/>
    </source>
</evidence>
<dbReference type="GO" id="GO:0050660">
    <property type="term" value="F:flavin adenine dinucleotide binding"/>
    <property type="evidence" value="ECO:0007669"/>
    <property type="project" value="InterPro"/>
</dbReference>
<dbReference type="PANTHER" id="PTHR22777:SF32">
    <property type="entry name" value="UPF0053 INNER MEMBRANE PROTEIN YFJD"/>
    <property type="match status" value="1"/>
</dbReference>
<feature type="domain" description="CNNM transmembrane" evidence="13">
    <location>
        <begin position="1"/>
        <end position="190"/>
    </location>
</feature>
<keyword evidence="3" id="KW-1003">Cell membrane</keyword>
<dbReference type="Pfam" id="PF01595">
    <property type="entry name" value="CNNM"/>
    <property type="match status" value="1"/>
</dbReference>
<dbReference type="AlphaFoldDB" id="A0A368DYD2"/>
<dbReference type="GO" id="GO:0005886">
    <property type="term" value="C:plasma membrane"/>
    <property type="evidence" value="ECO:0007669"/>
    <property type="project" value="UniProtKB-SubCell"/>
</dbReference>
<dbReference type="Gene3D" id="3.10.580.10">
    <property type="entry name" value="CBS-domain"/>
    <property type="match status" value="1"/>
</dbReference>
<evidence type="ECO:0000256" key="1">
    <source>
        <dbReference type="ARBA" id="ARBA00004651"/>
    </source>
</evidence>
<evidence type="ECO:0000313" key="14">
    <source>
        <dbReference type="EMBL" id="RCL76839.1"/>
    </source>
</evidence>
<dbReference type="Pfam" id="PF00571">
    <property type="entry name" value="CBS"/>
    <property type="match status" value="2"/>
</dbReference>
<evidence type="ECO:0000313" key="15">
    <source>
        <dbReference type="Proteomes" id="UP000252132"/>
    </source>
</evidence>
<evidence type="ECO:0000259" key="12">
    <source>
        <dbReference type="PROSITE" id="PS51371"/>
    </source>
</evidence>
<evidence type="ECO:0000256" key="11">
    <source>
        <dbReference type="SAM" id="Phobius"/>
    </source>
</evidence>
<keyword evidence="6 10" id="KW-1133">Transmembrane helix</keyword>
<dbReference type="InterPro" id="IPR046342">
    <property type="entry name" value="CBS_dom_sf"/>
</dbReference>
<dbReference type="Pfam" id="PF03471">
    <property type="entry name" value="CorC_HlyC"/>
    <property type="match status" value="1"/>
</dbReference>
<dbReference type="Gene3D" id="3.30.465.10">
    <property type="match status" value="1"/>
</dbReference>
<comment type="caution">
    <text evidence="14">The sequence shown here is derived from an EMBL/GenBank/DDBJ whole genome shotgun (WGS) entry which is preliminary data.</text>
</comment>
<keyword evidence="7 9" id="KW-0129">CBS domain</keyword>
<dbReference type="CDD" id="cd04590">
    <property type="entry name" value="CBS_pair_CorC_HlyC_assoc"/>
    <property type="match status" value="1"/>
</dbReference>
<dbReference type="InterPro" id="IPR005170">
    <property type="entry name" value="Transptr-assoc_dom"/>
</dbReference>
<feature type="transmembrane region" description="Helical" evidence="11">
    <location>
        <begin position="130"/>
        <end position="149"/>
    </location>
</feature>